<keyword evidence="10 13" id="KW-0408">Iron</keyword>
<evidence type="ECO:0000256" key="8">
    <source>
        <dbReference type="ARBA" id="ARBA00022848"/>
    </source>
</evidence>
<dbReference type="PRINTS" id="PR00385">
    <property type="entry name" value="P450"/>
</dbReference>
<dbReference type="GO" id="GO:0020037">
    <property type="term" value="F:heme binding"/>
    <property type="evidence" value="ECO:0007669"/>
    <property type="project" value="InterPro"/>
</dbReference>
<dbReference type="GO" id="GO:0004497">
    <property type="term" value="F:monooxygenase activity"/>
    <property type="evidence" value="ECO:0007669"/>
    <property type="project" value="UniProtKB-KW"/>
</dbReference>
<dbReference type="Pfam" id="PF00067">
    <property type="entry name" value="p450"/>
    <property type="match status" value="1"/>
</dbReference>
<dbReference type="GO" id="GO:0016705">
    <property type="term" value="F:oxidoreductase activity, acting on paired donors, with incorporation or reduction of molecular oxygen"/>
    <property type="evidence" value="ECO:0007669"/>
    <property type="project" value="InterPro"/>
</dbReference>
<dbReference type="EMBL" id="OU892278">
    <property type="protein sequence ID" value="CAG9764664.1"/>
    <property type="molecule type" value="Genomic_DNA"/>
</dbReference>
<dbReference type="InterPro" id="IPR050476">
    <property type="entry name" value="Insect_CytP450_Detox"/>
</dbReference>
<dbReference type="InterPro" id="IPR001128">
    <property type="entry name" value="Cyt_P450"/>
</dbReference>
<dbReference type="InterPro" id="IPR002401">
    <property type="entry name" value="Cyt_P450_E_grp-I"/>
</dbReference>
<dbReference type="PANTHER" id="PTHR24292">
    <property type="entry name" value="CYTOCHROME P450"/>
    <property type="match status" value="1"/>
</dbReference>
<accession>A0A9N9QH36</accession>
<dbReference type="AlphaFoldDB" id="A0A9N9QH36"/>
<comment type="cofactor">
    <cofactor evidence="1 13">
        <name>heme</name>
        <dbReference type="ChEBI" id="CHEBI:30413"/>
    </cofactor>
</comment>
<evidence type="ECO:0008006" key="17">
    <source>
        <dbReference type="Google" id="ProtNLM"/>
    </source>
</evidence>
<gene>
    <name evidence="15" type="ORF">CEUTPL_LOCUS5298</name>
</gene>
<evidence type="ECO:0000313" key="15">
    <source>
        <dbReference type="EMBL" id="CAG9764664.1"/>
    </source>
</evidence>
<evidence type="ECO:0000256" key="5">
    <source>
        <dbReference type="ARBA" id="ARBA00022617"/>
    </source>
</evidence>
<evidence type="ECO:0000256" key="6">
    <source>
        <dbReference type="ARBA" id="ARBA00022723"/>
    </source>
</evidence>
<sequence>MLLLIILAATLVIIFLHLYSKWKLTYWKKRGVPQLKPIFFYGDGKDVVKGNKSLAQFTLERYKEFRAMGVPYGGTYITLRKVFVPIAPEFIKDIMQKNFECFTAHFPKNELTNNKIFNKNLFNIEGEAWRATRKKLTPTFTSGKMKMMFETLLEKTQGLEQLAGEIAESGEPADIRDVLARFTTDVVASCGFGLECNSLKHPKSEFLEHGKLFFSPKSVDSIWKVILKALRLISRETNFQVPEDFFKKVVEKTVDYREKNKIYRKDFLHLMIQLKNRGVVNHEDNINVFDKSVKNDGTFDLDDVTAQCLIFFLAGFETSATTMTFALLELSQHPEMQAKVRQEAEEVLERHNGKMTYEAMLELKYTEQVIEETLRKYPPVASIPRVCTKKYTIPGTKTEIEPGTTVFISAWGLHTDPDYFPNPQKFDPERFTVENRKNIKEFTYLPFGEGPRMCLGIRFGIMQSKVGLVSLLKNYKFILNEKTHLPLKMARTFITSVDGDVWVNIEKI</sequence>
<dbReference type="PROSITE" id="PS00086">
    <property type="entry name" value="CYTOCHROME_P450"/>
    <property type="match status" value="1"/>
</dbReference>
<dbReference type="SUPFAM" id="SSF48264">
    <property type="entry name" value="Cytochrome P450"/>
    <property type="match status" value="1"/>
</dbReference>
<feature type="binding site" description="axial binding residue" evidence="13">
    <location>
        <position position="454"/>
    </location>
    <ligand>
        <name>heme</name>
        <dbReference type="ChEBI" id="CHEBI:30413"/>
    </ligand>
    <ligandPart>
        <name>Fe</name>
        <dbReference type="ChEBI" id="CHEBI:18248"/>
    </ligandPart>
</feature>
<dbReference type="GO" id="GO:0005506">
    <property type="term" value="F:iron ion binding"/>
    <property type="evidence" value="ECO:0007669"/>
    <property type="project" value="InterPro"/>
</dbReference>
<protein>
    <recommendedName>
        <fullName evidence="17">Cytochrome P450</fullName>
    </recommendedName>
</protein>
<proteinExistence type="inferred from homology"/>
<comment type="similarity">
    <text evidence="4 14">Belongs to the cytochrome P450 family.</text>
</comment>
<reference evidence="15" key="1">
    <citation type="submission" date="2022-01" db="EMBL/GenBank/DDBJ databases">
        <authorList>
            <person name="King R."/>
        </authorList>
    </citation>
    <scope>NUCLEOTIDE SEQUENCE</scope>
</reference>
<dbReference type="GO" id="GO:0005789">
    <property type="term" value="C:endoplasmic reticulum membrane"/>
    <property type="evidence" value="ECO:0007669"/>
    <property type="project" value="UniProtKB-SubCell"/>
</dbReference>
<dbReference type="PRINTS" id="PR00463">
    <property type="entry name" value="EP450I"/>
</dbReference>
<dbReference type="PANTHER" id="PTHR24292:SF100">
    <property type="entry name" value="CYTOCHROME P450 6A16, ISOFORM B-RELATED"/>
    <property type="match status" value="1"/>
</dbReference>
<keyword evidence="6 13" id="KW-0479">Metal-binding</keyword>
<evidence type="ECO:0000256" key="14">
    <source>
        <dbReference type="RuleBase" id="RU000461"/>
    </source>
</evidence>
<evidence type="ECO:0000256" key="2">
    <source>
        <dbReference type="ARBA" id="ARBA00004174"/>
    </source>
</evidence>
<evidence type="ECO:0000256" key="11">
    <source>
        <dbReference type="ARBA" id="ARBA00023033"/>
    </source>
</evidence>
<name>A0A9N9QH36_9CUCU</name>
<keyword evidence="5 13" id="KW-0349">Heme</keyword>
<dbReference type="Proteomes" id="UP001152799">
    <property type="component" value="Chromosome 2"/>
</dbReference>
<organism evidence="15 16">
    <name type="scientific">Ceutorhynchus assimilis</name>
    <name type="common">cabbage seed weevil</name>
    <dbReference type="NCBI Taxonomy" id="467358"/>
    <lineage>
        <taxon>Eukaryota</taxon>
        <taxon>Metazoa</taxon>
        <taxon>Ecdysozoa</taxon>
        <taxon>Arthropoda</taxon>
        <taxon>Hexapoda</taxon>
        <taxon>Insecta</taxon>
        <taxon>Pterygota</taxon>
        <taxon>Neoptera</taxon>
        <taxon>Endopterygota</taxon>
        <taxon>Coleoptera</taxon>
        <taxon>Polyphaga</taxon>
        <taxon>Cucujiformia</taxon>
        <taxon>Curculionidae</taxon>
        <taxon>Ceutorhynchinae</taxon>
        <taxon>Ceutorhynchus</taxon>
    </lineage>
</organism>
<dbReference type="InterPro" id="IPR036396">
    <property type="entry name" value="Cyt_P450_sf"/>
</dbReference>
<keyword evidence="9 14" id="KW-0560">Oxidoreductase</keyword>
<keyword evidence="11 14" id="KW-0503">Monooxygenase</keyword>
<dbReference type="FunFam" id="1.10.630.10:FF:000042">
    <property type="entry name" value="Cytochrome P450"/>
    <property type="match status" value="1"/>
</dbReference>
<evidence type="ECO:0000256" key="4">
    <source>
        <dbReference type="ARBA" id="ARBA00010617"/>
    </source>
</evidence>
<evidence type="ECO:0000256" key="9">
    <source>
        <dbReference type="ARBA" id="ARBA00023002"/>
    </source>
</evidence>
<evidence type="ECO:0000256" key="13">
    <source>
        <dbReference type="PIRSR" id="PIRSR602401-1"/>
    </source>
</evidence>
<evidence type="ECO:0000256" key="10">
    <source>
        <dbReference type="ARBA" id="ARBA00023004"/>
    </source>
</evidence>
<keyword evidence="12" id="KW-0472">Membrane</keyword>
<evidence type="ECO:0000256" key="12">
    <source>
        <dbReference type="ARBA" id="ARBA00023136"/>
    </source>
</evidence>
<dbReference type="Gene3D" id="1.10.630.10">
    <property type="entry name" value="Cytochrome P450"/>
    <property type="match status" value="1"/>
</dbReference>
<dbReference type="OrthoDB" id="2789670at2759"/>
<evidence type="ECO:0000256" key="7">
    <source>
        <dbReference type="ARBA" id="ARBA00022824"/>
    </source>
</evidence>
<keyword evidence="7" id="KW-0256">Endoplasmic reticulum</keyword>
<evidence type="ECO:0000256" key="3">
    <source>
        <dbReference type="ARBA" id="ARBA00004406"/>
    </source>
</evidence>
<evidence type="ECO:0000313" key="16">
    <source>
        <dbReference type="Proteomes" id="UP001152799"/>
    </source>
</evidence>
<keyword evidence="16" id="KW-1185">Reference proteome</keyword>
<evidence type="ECO:0000256" key="1">
    <source>
        <dbReference type="ARBA" id="ARBA00001971"/>
    </source>
</evidence>
<dbReference type="CDD" id="cd11056">
    <property type="entry name" value="CYP6-like"/>
    <property type="match status" value="1"/>
</dbReference>
<dbReference type="InterPro" id="IPR017972">
    <property type="entry name" value="Cyt_P450_CS"/>
</dbReference>
<keyword evidence="8" id="KW-0492">Microsome</keyword>
<comment type="subcellular location">
    <subcellularLocation>
        <location evidence="3">Endoplasmic reticulum membrane</location>
        <topology evidence="3">Peripheral membrane protein</topology>
    </subcellularLocation>
    <subcellularLocation>
        <location evidence="2">Microsome membrane</location>
        <topology evidence="2">Peripheral membrane protein</topology>
    </subcellularLocation>
</comment>